<accession>A0A514A1P6</accession>
<gene>
    <name evidence="1" type="ORF">LAh10_143</name>
</gene>
<dbReference type="EMBL" id="MK838116">
    <property type="protein sequence ID" value="QDH47155.1"/>
    <property type="molecule type" value="Genomic_DNA"/>
</dbReference>
<reference evidence="1 2" key="1">
    <citation type="submission" date="2019-04" db="EMBL/GenBank/DDBJ databases">
        <title>Novel bacteriophages capable of disrupting biofilms from clinical strains of Aeromonas hydrophila with intrinsic antibiotic resistance.</title>
        <authorList>
            <person name="Kabwe M."/>
            <person name="Brown T.L."/>
            <person name="Speirs L."/>
            <person name="Ku H."/>
            <person name="Leach M."/>
            <person name="Chan H.T."/>
            <person name="Petrovski S."/>
            <person name="Lock P."/>
            <person name="Tucci J."/>
        </authorList>
    </citation>
    <scope>NUCLEOTIDE SEQUENCE [LARGE SCALE GENOMIC DNA]</scope>
</reference>
<name>A0A514A1P6_9CAUD</name>
<protein>
    <submittedName>
        <fullName evidence="1">Uncharacterized protein</fullName>
    </submittedName>
</protein>
<keyword evidence="2" id="KW-1185">Reference proteome</keyword>
<organism evidence="1 2">
    <name type="scientific">Aeromonas phage LAh10</name>
    <dbReference type="NCBI Taxonomy" id="2591025"/>
    <lineage>
        <taxon>Viruses</taxon>
        <taxon>Duplodnaviria</taxon>
        <taxon>Heunggongvirae</taxon>
        <taxon>Uroviricota</taxon>
        <taxon>Caudoviricetes</taxon>
        <taxon>Chimalliviridae</taxon>
        <taxon>Ludhianavirus</taxon>
        <taxon>Ludhianavirus LAh10</taxon>
    </lineage>
</organism>
<proteinExistence type="predicted"/>
<sequence>MFEKLLMRFSFFRRRAKRKLRTTLAVLTEKINQQGAFNDDDIVTIHNIVKSPLISYDESLVLGADETIRFYSVTSNKALVALEKRPDVLSPANLNYDITANPKERPFYTWYSNQDSVRHYVDTVSEMLDAHVDTIVTEIDIKGTWRPTLTEEDQEFHDGLLYRLFLLDLLNIINFYMERQSD</sequence>
<dbReference type="Proteomes" id="UP000318420">
    <property type="component" value="Segment"/>
</dbReference>
<evidence type="ECO:0000313" key="1">
    <source>
        <dbReference type="EMBL" id="QDH47155.1"/>
    </source>
</evidence>
<evidence type="ECO:0000313" key="2">
    <source>
        <dbReference type="Proteomes" id="UP000318420"/>
    </source>
</evidence>